<dbReference type="InterPro" id="IPR010982">
    <property type="entry name" value="Lambda_DNA-bd_dom_sf"/>
</dbReference>
<dbReference type="Gene3D" id="1.10.260.40">
    <property type="entry name" value="lambda repressor-like DNA-binding domains"/>
    <property type="match status" value="1"/>
</dbReference>
<dbReference type="SUPFAM" id="SSF47413">
    <property type="entry name" value="lambda repressor-like DNA-binding domains"/>
    <property type="match status" value="1"/>
</dbReference>
<dbReference type="KEGG" id="ark:D6B99_11865"/>
<sequence>MENYFADNLILLRKAYSKTQSVIALQVKKSQRIVSNWERKETQPSIEEIGIISEYFGISAHELLFIDLSNAHLTKKEVGKKNEENAHPIAHPSAHLNDKKGKNYEVGEGEFRQVAQESAMYAVASQSNKMEGLYQSQINTLNALISAKDAIIAQLSTDNERLKRDNAILESAVPSTPQLTKPKATVKGS</sequence>
<dbReference type="Proteomes" id="UP000266118">
    <property type="component" value="Chromosome"/>
</dbReference>
<evidence type="ECO:0000313" key="3">
    <source>
        <dbReference type="Proteomes" id="UP000266118"/>
    </source>
</evidence>
<gene>
    <name evidence="2" type="ORF">D6B99_11865</name>
</gene>
<reference evidence="2 3" key="1">
    <citation type="submission" date="2018-09" db="EMBL/GenBank/DDBJ databases">
        <title>Arachidicoccus sp. nov., a bacterium isolated from soil.</title>
        <authorList>
            <person name="Weon H.-Y."/>
            <person name="Kwon S.-W."/>
            <person name="Lee S.A."/>
        </authorList>
    </citation>
    <scope>NUCLEOTIDE SEQUENCE [LARGE SCALE GENOMIC DNA]</scope>
    <source>
        <strain evidence="2 3">KIS59-12</strain>
    </source>
</reference>
<dbReference type="GO" id="GO:0003677">
    <property type="term" value="F:DNA binding"/>
    <property type="evidence" value="ECO:0007669"/>
    <property type="project" value="InterPro"/>
</dbReference>
<proteinExistence type="predicted"/>
<dbReference type="CDD" id="cd00093">
    <property type="entry name" value="HTH_XRE"/>
    <property type="match status" value="1"/>
</dbReference>
<evidence type="ECO:0000259" key="1">
    <source>
        <dbReference type="PROSITE" id="PS50943"/>
    </source>
</evidence>
<dbReference type="OrthoDB" id="1122522at2"/>
<evidence type="ECO:0000313" key="2">
    <source>
        <dbReference type="EMBL" id="AYD48235.1"/>
    </source>
</evidence>
<accession>A0A386HQW0</accession>
<dbReference type="EMBL" id="CP032489">
    <property type="protein sequence ID" value="AYD48235.1"/>
    <property type="molecule type" value="Genomic_DNA"/>
</dbReference>
<protein>
    <submittedName>
        <fullName evidence="2">XRE family transcriptional regulator</fullName>
    </submittedName>
</protein>
<keyword evidence="3" id="KW-1185">Reference proteome</keyword>
<dbReference type="InterPro" id="IPR001387">
    <property type="entry name" value="Cro/C1-type_HTH"/>
</dbReference>
<dbReference type="AlphaFoldDB" id="A0A386HQW0"/>
<dbReference type="RefSeq" id="WP_119988693.1">
    <property type="nucleotide sequence ID" value="NZ_CP032489.1"/>
</dbReference>
<name>A0A386HQW0_9BACT</name>
<dbReference type="Pfam" id="PF01381">
    <property type="entry name" value="HTH_3"/>
    <property type="match status" value="1"/>
</dbReference>
<dbReference type="SMART" id="SM00530">
    <property type="entry name" value="HTH_XRE"/>
    <property type="match status" value="1"/>
</dbReference>
<dbReference type="PROSITE" id="PS50943">
    <property type="entry name" value="HTH_CROC1"/>
    <property type="match status" value="1"/>
</dbReference>
<feature type="domain" description="HTH cro/C1-type" evidence="1">
    <location>
        <begin position="9"/>
        <end position="63"/>
    </location>
</feature>
<organism evidence="2 3">
    <name type="scientific">Arachidicoccus soli</name>
    <dbReference type="NCBI Taxonomy" id="2341117"/>
    <lineage>
        <taxon>Bacteria</taxon>
        <taxon>Pseudomonadati</taxon>
        <taxon>Bacteroidota</taxon>
        <taxon>Chitinophagia</taxon>
        <taxon>Chitinophagales</taxon>
        <taxon>Chitinophagaceae</taxon>
        <taxon>Arachidicoccus</taxon>
    </lineage>
</organism>